<evidence type="ECO:0000256" key="7">
    <source>
        <dbReference type="SAM" id="Phobius"/>
    </source>
</evidence>
<evidence type="ECO:0000256" key="3">
    <source>
        <dbReference type="ARBA" id="ARBA00022692"/>
    </source>
</evidence>
<feature type="compositionally biased region" description="Basic and acidic residues" evidence="6">
    <location>
        <begin position="44"/>
        <end position="58"/>
    </location>
</feature>
<accession>A0A6G1KW44</accession>
<evidence type="ECO:0000313" key="8">
    <source>
        <dbReference type="EMBL" id="KAF2764542.1"/>
    </source>
</evidence>
<feature type="transmembrane region" description="Helical" evidence="7">
    <location>
        <begin position="110"/>
        <end position="128"/>
    </location>
</feature>
<keyword evidence="5 7" id="KW-0472">Membrane</keyword>
<dbReference type="InterPro" id="IPR036259">
    <property type="entry name" value="MFS_trans_sf"/>
</dbReference>
<feature type="transmembrane region" description="Helical" evidence="7">
    <location>
        <begin position="406"/>
        <end position="425"/>
    </location>
</feature>
<organism evidence="8 9">
    <name type="scientific">Teratosphaeria nubilosa</name>
    <dbReference type="NCBI Taxonomy" id="161662"/>
    <lineage>
        <taxon>Eukaryota</taxon>
        <taxon>Fungi</taxon>
        <taxon>Dikarya</taxon>
        <taxon>Ascomycota</taxon>
        <taxon>Pezizomycotina</taxon>
        <taxon>Dothideomycetes</taxon>
        <taxon>Dothideomycetidae</taxon>
        <taxon>Mycosphaerellales</taxon>
        <taxon>Teratosphaeriaceae</taxon>
        <taxon>Teratosphaeria</taxon>
    </lineage>
</organism>
<dbReference type="PANTHER" id="PTHR23501">
    <property type="entry name" value="MAJOR FACILITATOR SUPERFAMILY"/>
    <property type="match status" value="1"/>
</dbReference>
<evidence type="ECO:0000256" key="6">
    <source>
        <dbReference type="SAM" id="MobiDB-lite"/>
    </source>
</evidence>
<dbReference type="GO" id="GO:0022857">
    <property type="term" value="F:transmembrane transporter activity"/>
    <property type="evidence" value="ECO:0007669"/>
    <property type="project" value="InterPro"/>
</dbReference>
<feature type="transmembrane region" description="Helical" evidence="7">
    <location>
        <begin position="337"/>
        <end position="358"/>
    </location>
</feature>
<evidence type="ECO:0000256" key="2">
    <source>
        <dbReference type="ARBA" id="ARBA00022448"/>
    </source>
</evidence>
<evidence type="ECO:0000256" key="1">
    <source>
        <dbReference type="ARBA" id="ARBA00004141"/>
    </source>
</evidence>
<keyword evidence="9" id="KW-1185">Reference proteome</keyword>
<dbReference type="EMBL" id="ML995919">
    <property type="protein sequence ID" value="KAF2764542.1"/>
    <property type="molecule type" value="Genomic_DNA"/>
</dbReference>
<dbReference type="AlphaFoldDB" id="A0A6G1KW44"/>
<evidence type="ECO:0000256" key="5">
    <source>
        <dbReference type="ARBA" id="ARBA00023136"/>
    </source>
</evidence>
<reference evidence="8" key="1">
    <citation type="journal article" date="2020" name="Stud. Mycol.">
        <title>101 Dothideomycetes genomes: a test case for predicting lifestyles and emergence of pathogens.</title>
        <authorList>
            <person name="Haridas S."/>
            <person name="Albert R."/>
            <person name="Binder M."/>
            <person name="Bloem J."/>
            <person name="Labutti K."/>
            <person name="Salamov A."/>
            <person name="Andreopoulos B."/>
            <person name="Baker S."/>
            <person name="Barry K."/>
            <person name="Bills G."/>
            <person name="Bluhm B."/>
            <person name="Cannon C."/>
            <person name="Castanera R."/>
            <person name="Culley D."/>
            <person name="Daum C."/>
            <person name="Ezra D."/>
            <person name="Gonzalez J."/>
            <person name="Henrissat B."/>
            <person name="Kuo A."/>
            <person name="Liang C."/>
            <person name="Lipzen A."/>
            <person name="Lutzoni F."/>
            <person name="Magnuson J."/>
            <person name="Mondo S."/>
            <person name="Nolan M."/>
            <person name="Ohm R."/>
            <person name="Pangilinan J."/>
            <person name="Park H.-J."/>
            <person name="Ramirez L."/>
            <person name="Alfaro M."/>
            <person name="Sun H."/>
            <person name="Tritt A."/>
            <person name="Yoshinaga Y."/>
            <person name="Zwiers L.-H."/>
            <person name="Turgeon B."/>
            <person name="Goodwin S."/>
            <person name="Spatafora J."/>
            <person name="Crous P."/>
            <person name="Grigoriev I."/>
        </authorList>
    </citation>
    <scope>NUCLEOTIDE SEQUENCE</scope>
    <source>
        <strain evidence="8">CBS 116005</strain>
    </source>
</reference>
<feature type="transmembrane region" description="Helical" evidence="7">
    <location>
        <begin position="226"/>
        <end position="248"/>
    </location>
</feature>
<protein>
    <submittedName>
        <fullName evidence="8">MFS general substrate transporter</fullName>
    </submittedName>
</protein>
<sequence>MNIDGDQRPHESAALAKEVQAPSTQHPALAKGPSAETTSSAPDSRNEKVTHDPEVERNVVGEDAEPVVTLKTWIVCFILSIGYGLSFWCVPVVSAIGSELSASWGEPSGYVWYVPAWTIAITVSFLWFGPNTDLLGRRWFLVGGNLVTTVGHIVAATAKSNGQMIAGLAIIGFGGALCQCAAFALPELLPNKWRHIGVVFADAVVYITVILAPVTARYGYQQGHWWANFAGLACFQFLSFLGLLLLYFPPAHPSNMPAMQALKELDYVGMFLFAAAAVPVLMGIVWAGVYDSSDAHVVAPLVVGFVILLIFAVWETWVPKHPLTPRRILVSSWGRDFTAPAIALGVVNMFYYSSSIVYPEMITLFWTDGGTEWKKAVVLSLPQGFAITTGALLLTFLGGKIKHWQWQLFGASFIMVLFGALMGLVTPNNKGTMIAFCFLSQMGFGYAIYLAIALSQLGVEQKDLGIAGGLSGTFRFAAGAIATSVYTTVLNNSLADALTRNVPPAAEAAGVAASQISKLMAAISASTYSTEYSASVVAAITPAIQNSYCHAIYMVCMTSLGFGLFGLLCCAYCKDVDRKMNNKIEVYLENTKYADRNKYH</sequence>
<name>A0A6G1KW44_9PEZI</name>
<dbReference type="PANTHER" id="PTHR23501:SF195">
    <property type="entry name" value="PEP5"/>
    <property type="match status" value="1"/>
</dbReference>
<dbReference type="SUPFAM" id="SSF103473">
    <property type="entry name" value="MFS general substrate transporter"/>
    <property type="match status" value="1"/>
</dbReference>
<dbReference type="InterPro" id="IPR010573">
    <property type="entry name" value="MFS_Str1/Tri12-like"/>
</dbReference>
<feature type="transmembrane region" description="Helical" evidence="7">
    <location>
        <begin position="164"/>
        <end position="185"/>
    </location>
</feature>
<dbReference type="Proteomes" id="UP000799436">
    <property type="component" value="Unassembled WGS sequence"/>
</dbReference>
<feature type="transmembrane region" description="Helical" evidence="7">
    <location>
        <begin position="378"/>
        <end position="399"/>
    </location>
</feature>
<proteinExistence type="predicted"/>
<dbReference type="Pfam" id="PF06609">
    <property type="entry name" value="TRI12"/>
    <property type="match status" value="1"/>
</dbReference>
<dbReference type="Gene3D" id="1.20.1250.20">
    <property type="entry name" value="MFS general substrate transporter like domains"/>
    <property type="match status" value="2"/>
</dbReference>
<dbReference type="GO" id="GO:0005886">
    <property type="term" value="C:plasma membrane"/>
    <property type="evidence" value="ECO:0007669"/>
    <property type="project" value="TreeGrafter"/>
</dbReference>
<feature type="transmembrane region" description="Helical" evidence="7">
    <location>
        <begin position="268"/>
        <end position="289"/>
    </location>
</feature>
<evidence type="ECO:0000256" key="4">
    <source>
        <dbReference type="ARBA" id="ARBA00022989"/>
    </source>
</evidence>
<keyword evidence="2" id="KW-0813">Transport</keyword>
<feature type="transmembrane region" description="Helical" evidence="7">
    <location>
        <begin position="73"/>
        <end position="98"/>
    </location>
</feature>
<comment type="subcellular location">
    <subcellularLocation>
        <location evidence="1">Membrane</location>
        <topology evidence="1">Multi-pass membrane protein</topology>
    </subcellularLocation>
</comment>
<dbReference type="OrthoDB" id="4161376at2759"/>
<feature type="transmembrane region" description="Helical" evidence="7">
    <location>
        <begin position="197"/>
        <end position="220"/>
    </location>
</feature>
<gene>
    <name evidence="8" type="ORF">EJ03DRAFT_331769</name>
</gene>
<feature type="region of interest" description="Disordered" evidence="6">
    <location>
        <begin position="1"/>
        <end position="58"/>
    </location>
</feature>
<feature type="transmembrane region" description="Helical" evidence="7">
    <location>
        <begin position="551"/>
        <end position="573"/>
    </location>
</feature>
<feature type="compositionally biased region" description="Basic and acidic residues" evidence="6">
    <location>
        <begin position="1"/>
        <end position="11"/>
    </location>
</feature>
<feature type="transmembrane region" description="Helical" evidence="7">
    <location>
        <begin position="295"/>
        <end position="317"/>
    </location>
</feature>
<evidence type="ECO:0000313" key="9">
    <source>
        <dbReference type="Proteomes" id="UP000799436"/>
    </source>
</evidence>
<keyword evidence="4 7" id="KW-1133">Transmembrane helix</keyword>
<feature type="transmembrane region" description="Helical" evidence="7">
    <location>
        <begin position="431"/>
        <end position="452"/>
    </location>
</feature>
<keyword evidence="3 7" id="KW-0812">Transmembrane</keyword>